<dbReference type="Gene3D" id="2.130.10.10">
    <property type="entry name" value="YVTN repeat-like/Quinoprotein amine dehydrogenase"/>
    <property type="match status" value="1"/>
</dbReference>
<dbReference type="Proteomes" id="UP001202117">
    <property type="component" value="Unassembled WGS sequence"/>
</dbReference>
<name>A0ABS9S013_9GAMM</name>
<dbReference type="PANTHER" id="PTHR40274:SF3">
    <property type="entry name" value="VIRGINIAMYCIN B LYASE"/>
    <property type="match status" value="1"/>
</dbReference>
<comment type="caution">
    <text evidence="2">The sequence shown here is derived from an EMBL/GenBank/DDBJ whole genome shotgun (WGS) entry which is preliminary data.</text>
</comment>
<dbReference type="InterPro" id="IPR051344">
    <property type="entry name" value="Vgb"/>
</dbReference>
<evidence type="ECO:0008006" key="4">
    <source>
        <dbReference type="Google" id="ProtNLM"/>
    </source>
</evidence>
<organism evidence="2 3">
    <name type="scientific">Halomonas flagellata</name>
    <dbReference type="NCBI Taxonomy" id="2920385"/>
    <lineage>
        <taxon>Bacteria</taxon>
        <taxon>Pseudomonadati</taxon>
        <taxon>Pseudomonadota</taxon>
        <taxon>Gammaproteobacteria</taxon>
        <taxon>Oceanospirillales</taxon>
        <taxon>Halomonadaceae</taxon>
        <taxon>Halomonas</taxon>
    </lineage>
</organism>
<dbReference type="SUPFAM" id="SSF101898">
    <property type="entry name" value="NHL repeat"/>
    <property type="match status" value="1"/>
</dbReference>
<reference evidence="2 3" key="1">
    <citation type="submission" date="2022-02" db="EMBL/GenBank/DDBJ databases">
        <title>Halomonas fukangensis sp. nov., a halophilic bacterium isolated from a bulk soil of Kalidium foliatum at Fukang.</title>
        <authorList>
            <person name="Huang Y."/>
        </authorList>
    </citation>
    <scope>NUCLEOTIDE SEQUENCE [LARGE SCALE GENOMIC DNA]</scope>
    <source>
        <strain evidence="2 3">EGI 63088</strain>
    </source>
</reference>
<protein>
    <recommendedName>
        <fullName evidence="4">Lyase</fullName>
    </recommendedName>
</protein>
<dbReference type="PANTHER" id="PTHR40274">
    <property type="entry name" value="VIRGINIAMYCIN B LYASE"/>
    <property type="match status" value="1"/>
</dbReference>
<gene>
    <name evidence="2" type="ORF">MKP05_20145</name>
</gene>
<evidence type="ECO:0000256" key="1">
    <source>
        <dbReference type="SAM" id="SignalP"/>
    </source>
</evidence>
<dbReference type="RefSeq" id="WP_240569956.1">
    <property type="nucleotide sequence ID" value="NZ_JAKVPY010000040.1"/>
</dbReference>
<dbReference type="Pfam" id="PF24684">
    <property type="entry name" value="Vgb_lyase"/>
    <property type="match status" value="1"/>
</dbReference>
<dbReference type="InterPro" id="IPR015943">
    <property type="entry name" value="WD40/YVTN_repeat-like_dom_sf"/>
</dbReference>
<keyword evidence="3" id="KW-1185">Reference proteome</keyword>
<dbReference type="EMBL" id="JAKVPY010000040">
    <property type="protein sequence ID" value="MCH4565414.1"/>
    <property type="molecule type" value="Genomic_DNA"/>
</dbReference>
<accession>A0ABS9S013</accession>
<feature type="signal peptide" evidence="1">
    <location>
        <begin position="1"/>
        <end position="22"/>
    </location>
</feature>
<feature type="chain" id="PRO_5045680192" description="Lyase" evidence="1">
    <location>
        <begin position="23"/>
        <end position="332"/>
    </location>
</feature>
<evidence type="ECO:0000313" key="3">
    <source>
        <dbReference type="Proteomes" id="UP001202117"/>
    </source>
</evidence>
<keyword evidence="1" id="KW-0732">Signal</keyword>
<proteinExistence type="predicted"/>
<sequence>MFKPITLTWLVCVALGAGAAMAQSDGGEEGVRLEIQEWDVPFDGGRARDPWVDAEGQVWFVGQQTHYVGRFTPESGEFERFPLEAGTGPHTVVTTEGGVWYAGNRAAHLGRLDPASGELERFAPPGDGPRDVHSIAVDSQGNLWFTEQGGNRVGYFDTRDHSFTMHDVSAGGAHPYGIVMHDDQPWIALFGTHRLATVADGELRTIELPRPETRPRRLDVASNGQVWYGDYATGHIGRYDPESGEVTEWPAPAGEQSRPYAVVMDGEDRFWIVETGVRPNRFVAFDTRAETWSEPFEIPSGGGTVRHMVYDEQRNAIWFGTDENTLGRAELE</sequence>
<evidence type="ECO:0000313" key="2">
    <source>
        <dbReference type="EMBL" id="MCH4565414.1"/>
    </source>
</evidence>